<feature type="domain" description="Amidohydrolase 3" evidence="4">
    <location>
        <begin position="51"/>
        <end position="535"/>
    </location>
</feature>
<dbReference type="InterPro" id="IPR054418">
    <property type="entry name" value="MQNX/HUTI_composite_N"/>
</dbReference>
<dbReference type="Pfam" id="PF22039">
    <property type="entry name" value="HUTI_composite_bact"/>
    <property type="match status" value="1"/>
</dbReference>
<organism evidence="6 7">
    <name type="scientific">Pseudogemmobacter humi</name>
    <dbReference type="NCBI Taxonomy" id="2483812"/>
    <lineage>
        <taxon>Bacteria</taxon>
        <taxon>Pseudomonadati</taxon>
        <taxon>Pseudomonadota</taxon>
        <taxon>Alphaproteobacteria</taxon>
        <taxon>Rhodobacterales</taxon>
        <taxon>Paracoccaceae</taxon>
        <taxon>Pseudogemmobacter</taxon>
    </lineage>
</organism>
<dbReference type="Pfam" id="PF07969">
    <property type="entry name" value="Amidohydro_3"/>
    <property type="match status" value="1"/>
</dbReference>
<dbReference type="GO" id="GO:0016810">
    <property type="term" value="F:hydrolase activity, acting on carbon-nitrogen (but not peptide) bonds"/>
    <property type="evidence" value="ECO:0007669"/>
    <property type="project" value="InterPro"/>
</dbReference>
<dbReference type="PANTHER" id="PTHR22642">
    <property type="entry name" value="IMIDAZOLONEPROPIONASE"/>
    <property type="match status" value="1"/>
</dbReference>
<dbReference type="EC" id="3.5.1.91" evidence="6"/>
<dbReference type="InterPro" id="IPR032466">
    <property type="entry name" value="Metal_Hydrolase"/>
</dbReference>
<sequence length="537" mass="56851">MSATILTNARIRTMDPVRPRAGALLIRDGRIAALGTTEEIAALAPKGAKRIDAHGALVLPGFQDAHIHLLSGGTDLATAAPLYEAVNLADLLSRVAAHATRTPDLPLILGAGWQPGIFTDADLTAEAIDPATGGRPAVLYDSSFHNACLNTAALTMAGIGPGTSDPPNGHIVRYPSGRPTGMLHEEAIPMALSRLPHLSDAHHLQGLRAGQAHANAHGITGVLDPCITDLEARIYAMAVARGDLTLRVTGAARIAPQDTPETALARLTALRAAHPGPDFHVQSAKFFMDGVFENRTAACHAPYADAQGGNAPCMFSQDQTVALMTALDAARFQIHAHVIGDAALTRVLDGLEAARAANGAWPAAHQLAHLQLTAPGDFAHLAALGMANIQPLWARYDPKIPDIALDMIGPERLLLTYAFRRMLDQGAGFCLSSDWPVSTLNPFEIIETAITRQARQAETPGPPFLPDEALTVAECVEGYTAQAARACWRETFTGRLSPGFSADLILLDQDIFACPTTKISDTKVLLTLFKGQPVHSA</sequence>
<dbReference type="Gene3D" id="3.10.310.70">
    <property type="match status" value="1"/>
</dbReference>
<dbReference type="EMBL" id="UXAW01000034">
    <property type="protein sequence ID" value="VDC21278.1"/>
    <property type="molecule type" value="Genomic_DNA"/>
</dbReference>
<dbReference type="InterPro" id="IPR011059">
    <property type="entry name" value="Metal-dep_hydrolase_composite"/>
</dbReference>
<evidence type="ECO:0000259" key="4">
    <source>
        <dbReference type="Pfam" id="PF07969"/>
    </source>
</evidence>
<dbReference type="PANTHER" id="PTHR22642:SF2">
    <property type="entry name" value="PROTEIN LONG AFTER FAR-RED 3"/>
    <property type="match status" value="1"/>
</dbReference>
<dbReference type="RefSeq" id="WP_124085052.1">
    <property type="nucleotide sequence ID" value="NZ_UXAW01000034.1"/>
</dbReference>
<proteinExistence type="predicted"/>
<evidence type="ECO:0000256" key="1">
    <source>
        <dbReference type="ARBA" id="ARBA00022723"/>
    </source>
</evidence>
<evidence type="ECO:0000313" key="6">
    <source>
        <dbReference type="EMBL" id="VDC21278.1"/>
    </source>
</evidence>
<accession>A0A3P5WHX5</accession>
<dbReference type="AlphaFoldDB" id="A0A3P5WHX5"/>
<evidence type="ECO:0000256" key="2">
    <source>
        <dbReference type="ARBA" id="ARBA00022801"/>
    </source>
</evidence>
<dbReference type="GO" id="GO:0046872">
    <property type="term" value="F:metal ion binding"/>
    <property type="evidence" value="ECO:0007669"/>
    <property type="project" value="UniProtKB-KW"/>
</dbReference>
<dbReference type="InterPro" id="IPR013108">
    <property type="entry name" value="Amidohydro_3"/>
</dbReference>
<dbReference type="Gene3D" id="3.20.20.140">
    <property type="entry name" value="Metal-dependent hydrolases"/>
    <property type="match status" value="1"/>
</dbReference>
<dbReference type="SUPFAM" id="SSF51338">
    <property type="entry name" value="Composite domain of metallo-dependent hydrolases"/>
    <property type="match status" value="1"/>
</dbReference>
<keyword evidence="1" id="KW-0479">Metal-binding</keyword>
<keyword evidence="7" id="KW-1185">Reference proteome</keyword>
<evidence type="ECO:0000313" key="7">
    <source>
        <dbReference type="Proteomes" id="UP000277498"/>
    </source>
</evidence>
<dbReference type="Proteomes" id="UP000277498">
    <property type="component" value="Unassembled WGS sequence"/>
</dbReference>
<dbReference type="CDD" id="cd01300">
    <property type="entry name" value="YtcJ_like"/>
    <property type="match status" value="1"/>
</dbReference>
<dbReference type="Gene3D" id="2.30.40.10">
    <property type="entry name" value="Urease, subunit C, domain 1"/>
    <property type="match status" value="1"/>
</dbReference>
<reference evidence="6 7" key="1">
    <citation type="submission" date="2018-11" db="EMBL/GenBank/DDBJ databases">
        <authorList>
            <person name="Criscuolo A."/>
        </authorList>
    </citation>
    <scope>NUCLEOTIDE SEQUENCE [LARGE SCALE GENOMIC DNA]</scope>
    <source>
        <strain evidence="6">ACIP111625</strain>
    </source>
</reference>
<keyword evidence="3" id="KW-0862">Zinc</keyword>
<dbReference type="InterPro" id="IPR033932">
    <property type="entry name" value="YtcJ-like"/>
</dbReference>
<protein>
    <submittedName>
        <fullName evidence="6">N-substituted formamide deformylase</fullName>
        <ecNumber evidence="6">3.5.1.91</ecNumber>
    </submittedName>
</protein>
<dbReference type="OrthoDB" id="9811399at2"/>
<feature type="domain" description="Aminodeoxyfutalosine deaminase/Imidazolonepropionase-like composite" evidence="5">
    <location>
        <begin position="22"/>
        <end position="45"/>
    </location>
</feature>
<keyword evidence="2 6" id="KW-0378">Hydrolase</keyword>
<evidence type="ECO:0000256" key="3">
    <source>
        <dbReference type="ARBA" id="ARBA00022833"/>
    </source>
</evidence>
<gene>
    <name evidence="6" type="primary">nfdA_1</name>
    <name evidence="6" type="ORF">XINFAN_00616</name>
</gene>
<name>A0A3P5WHX5_9RHOB</name>
<dbReference type="SUPFAM" id="SSF51556">
    <property type="entry name" value="Metallo-dependent hydrolases"/>
    <property type="match status" value="1"/>
</dbReference>
<evidence type="ECO:0000259" key="5">
    <source>
        <dbReference type="Pfam" id="PF22039"/>
    </source>
</evidence>